<comment type="caution">
    <text evidence="2">The sequence shown here is derived from an EMBL/GenBank/DDBJ whole genome shotgun (WGS) entry which is preliminary data.</text>
</comment>
<dbReference type="Proteomes" id="UP000545286">
    <property type="component" value="Unassembled WGS sequence"/>
</dbReference>
<proteinExistence type="predicted"/>
<dbReference type="RefSeq" id="WP_183623275.1">
    <property type="nucleotide sequence ID" value="NZ_JACHWJ010000001.1"/>
</dbReference>
<protein>
    <submittedName>
        <fullName evidence="2">Uncharacterized protein</fullName>
    </submittedName>
</protein>
<dbReference type="EMBL" id="JACHWJ010000001">
    <property type="protein sequence ID" value="MBB2956816.1"/>
    <property type="molecule type" value="Genomic_DNA"/>
</dbReference>
<keyword evidence="3" id="KW-1185">Reference proteome</keyword>
<name>A0A7W4ULV2_9MICO</name>
<dbReference type="AlphaFoldDB" id="A0A7W4ULV2"/>
<reference evidence="2 3" key="1">
    <citation type="submission" date="2020-08" db="EMBL/GenBank/DDBJ databases">
        <title>Sequencing the genomes of 1000 actinobacteria strains.</title>
        <authorList>
            <person name="Klenk H.-P."/>
        </authorList>
    </citation>
    <scope>NUCLEOTIDE SEQUENCE [LARGE SCALE GENOMIC DNA]</scope>
    <source>
        <strain evidence="2 3">DSM 20419</strain>
    </source>
</reference>
<gene>
    <name evidence="2" type="ORF">FHX72_000928</name>
</gene>
<evidence type="ECO:0000313" key="3">
    <source>
        <dbReference type="Proteomes" id="UP000545286"/>
    </source>
</evidence>
<sequence>MKPSFFRDPRVTAVPMGMRFFATALMAWADDHGRGEVLPRRMQREMLSDDDVVSPERIEEVMLYLAESGFLLLWADEDGRSLFQIAPDLLGTVDRRNPSTYPEPPFANSFANSFANRVANRGLGERESARVEFGSASGRERESVRLPPEPFCHRHPAGAEYDCRHCGTARSKNRQWELLRRAGKDNSHLEGPADAFDDDFSDVPAF</sequence>
<organism evidence="2 3">
    <name type="scientific">Pseudoclavibacter helvolus</name>
    <dbReference type="NCBI Taxonomy" id="255205"/>
    <lineage>
        <taxon>Bacteria</taxon>
        <taxon>Bacillati</taxon>
        <taxon>Actinomycetota</taxon>
        <taxon>Actinomycetes</taxon>
        <taxon>Micrococcales</taxon>
        <taxon>Microbacteriaceae</taxon>
        <taxon>Pseudoclavibacter</taxon>
    </lineage>
</organism>
<feature type="compositionally biased region" description="Acidic residues" evidence="1">
    <location>
        <begin position="195"/>
        <end position="206"/>
    </location>
</feature>
<evidence type="ECO:0000256" key="1">
    <source>
        <dbReference type="SAM" id="MobiDB-lite"/>
    </source>
</evidence>
<accession>A0A7W4ULV2</accession>
<feature type="region of interest" description="Disordered" evidence="1">
    <location>
        <begin position="184"/>
        <end position="206"/>
    </location>
</feature>
<evidence type="ECO:0000313" key="2">
    <source>
        <dbReference type="EMBL" id="MBB2956816.1"/>
    </source>
</evidence>